<keyword evidence="1" id="KW-1133">Transmembrane helix</keyword>
<proteinExistence type="predicted"/>
<name>A0ABY7SZM2_9RHOB</name>
<dbReference type="RefSeq" id="WP_272859823.1">
    <property type="nucleotide sequence ID" value="NZ_CP067134.1"/>
</dbReference>
<keyword evidence="1" id="KW-0472">Membrane</keyword>
<evidence type="ECO:0008006" key="4">
    <source>
        <dbReference type="Google" id="ProtNLM"/>
    </source>
</evidence>
<protein>
    <recommendedName>
        <fullName evidence="4">DUF1254 domain-containing protein</fullName>
    </recommendedName>
</protein>
<organism evidence="2 3">
    <name type="scientific">Paracoccus stylophorae</name>
    <dbReference type="NCBI Taxonomy" id="659350"/>
    <lineage>
        <taxon>Bacteria</taxon>
        <taxon>Pseudomonadati</taxon>
        <taxon>Pseudomonadota</taxon>
        <taxon>Alphaproteobacteria</taxon>
        <taxon>Rhodobacterales</taxon>
        <taxon>Paracoccaceae</taxon>
        <taxon>Paracoccus</taxon>
    </lineage>
</organism>
<dbReference type="EMBL" id="CP067134">
    <property type="protein sequence ID" value="WCR11706.1"/>
    <property type="molecule type" value="Genomic_DNA"/>
</dbReference>
<sequence>MRRPGRAEWIAAGVVLIAIAGYFLLLRHLDERARIYFQHLRDSDPATYLTNLRQARGFDTYLAEYAALEGFDDYSPQVPGFILGRWTMRDAPLRLIPGKGPDACSDPAVFEYGLYLSPETAETSTPVQYRLDGTTVLMRDYNDRVYPIRLIAYGAQLDHLEFVPPGREAPVYAYLCGR</sequence>
<evidence type="ECO:0000313" key="3">
    <source>
        <dbReference type="Proteomes" id="UP001218412"/>
    </source>
</evidence>
<reference evidence="2 3" key="1">
    <citation type="submission" date="2021-01" db="EMBL/GenBank/DDBJ databases">
        <title>Biogeographic distribution of Paracoccus.</title>
        <authorList>
            <person name="Hollensteiner J."/>
            <person name="Leineberger J."/>
            <person name="Brinkhoff T."/>
            <person name="Daniel R."/>
        </authorList>
    </citation>
    <scope>NUCLEOTIDE SEQUENCE [LARGE SCALE GENOMIC DNA]</scope>
    <source>
        <strain evidence="2 3">LMG25392</strain>
    </source>
</reference>
<dbReference type="Proteomes" id="UP001218412">
    <property type="component" value="Chromosome"/>
</dbReference>
<evidence type="ECO:0000256" key="1">
    <source>
        <dbReference type="SAM" id="Phobius"/>
    </source>
</evidence>
<accession>A0ABY7SZM2</accession>
<keyword evidence="1" id="KW-0812">Transmembrane</keyword>
<gene>
    <name evidence="2" type="ORF">JHW45_04850</name>
</gene>
<keyword evidence="3" id="KW-1185">Reference proteome</keyword>
<feature type="transmembrane region" description="Helical" evidence="1">
    <location>
        <begin position="6"/>
        <end position="26"/>
    </location>
</feature>
<evidence type="ECO:0000313" key="2">
    <source>
        <dbReference type="EMBL" id="WCR11706.1"/>
    </source>
</evidence>